<evidence type="ECO:0000256" key="3">
    <source>
        <dbReference type="ARBA" id="ARBA00022801"/>
    </source>
</evidence>
<dbReference type="Proteomes" id="UP000291591">
    <property type="component" value="Unassembled WGS sequence"/>
</dbReference>
<comment type="caution">
    <text evidence="9">The sequence shown here is derived from an EMBL/GenBank/DDBJ whole genome shotgun (WGS) entry which is preliminary data.</text>
</comment>
<dbReference type="SUPFAM" id="SSF50494">
    <property type="entry name" value="Trypsin-like serine proteases"/>
    <property type="match status" value="1"/>
</dbReference>
<keyword evidence="4" id="KW-0720">Serine protease</keyword>
<dbReference type="InterPro" id="IPR018114">
    <property type="entry name" value="TRYPSIN_HIS"/>
</dbReference>
<dbReference type="GO" id="GO:0004252">
    <property type="term" value="F:serine-type endopeptidase activity"/>
    <property type="evidence" value="ECO:0007669"/>
    <property type="project" value="InterPro"/>
</dbReference>
<dbReference type="PIRSF" id="PIRSF001134">
    <property type="entry name" value="Streptogrisin"/>
    <property type="match status" value="1"/>
</dbReference>
<evidence type="ECO:0000313" key="9">
    <source>
        <dbReference type="EMBL" id="RZT86173.1"/>
    </source>
</evidence>
<dbReference type="RefSeq" id="WP_130290514.1">
    <property type="nucleotide sequence ID" value="NZ_SHKL01000001.1"/>
</dbReference>
<evidence type="ECO:0000256" key="7">
    <source>
        <dbReference type="PIRSR" id="PIRSR001134-2"/>
    </source>
</evidence>
<keyword evidence="3" id="KW-0378">Hydrolase</keyword>
<feature type="disulfide bond" evidence="7">
    <location>
        <begin position="196"/>
        <end position="216"/>
    </location>
</feature>
<dbReference type="PRINTS" id="PR00861">
    <property type="entry name" value="ALYTICPTASE"/>
</dbReference>
<sequence length="365" mass="36156">MHLRRPHRPRRTALALLAGVLAVTGTVGVGTAVAAPSLPLDGLDEAAASELVPAVTTAAGGALAGIWFEPSSASGPDSTGRLMVGTWDAALAPALSALGATPVVRDEPRRDPSAALRTLTERTATGMPASLAAFGVDERSQQLVVSEVEGAPSSPVAELLGGLDPSAVRIEKVPSAPRLQASIGGGDTITDGSKRCTAGFSATDGSAGWLITAGHCTRGSSTWYAGADQETIGSGARSAGGSTDVGAIPVTGDWTLTPTVSGTTVTGSRSAAVGTSVCLYGSTSGRSCGAVDRKDVTVNFDGQQQSGLTAVATCAKEGDSGGPYITSDGQAQGVHTGAGGTNGCTSYFTPISTALSTLGLSLKTG</sequence>
<dbReference type="InterPro" id="IPR009003">
    <property type="entry name" value="Peptidase_S1_PA"/>
</dbReference>
<dbReference type="EMBL" id="SHKL01000001">
    <property type="protein sequence ID" value="RZT86173.1"/>
    <property type="molecule type" value="Genomic_DNA"/>
</dbReference>
<keyword evidence="2" id="KW-0645">Protease</keyword>
<dbReference type="InterPro" id="IPR001316">
    <property type="entry name" value="Pept_S1A_streptogrisin"/>
</dbReference>
<proteinExistence type="inferred from homology"/>
<feature type="domain" description="Peptidase S1" evidence="8">
    <location>
        <begin position="183"/>
        <end position="354"/>
    </location>
</feature>
<gene>
    <name evidence="9" type="ORF">EV383_3062</name>
</gene>
<feature type="active site" description="Charge relay system" evidence="6">
    <location>
        <position position="215"/>
    </location>
</feature>
<comment type="similarity">
    <text evidence="1">Belongs to the peptidase S1 family.</text>
</comment>
<evidence type="ECO:0000256" key="5">
    <source>
        <dbReference type="ARBA" id="ARBA00023157"/>
    </source>
</evidence>
<dbReference type="GO" id="GO:0006508">
    <property type="term" value="P:proteolysis"/>
    <property type="evidence" value="ECO:0007669"/>
    <property type="project" value="UniProtKB-KW"/>
</dbReference>
<organism evidence="9 10">
    <name type="scientific">Pseudonocardia sediminis</name>
    <dbReference type="NCBI Taxonomy" id="1397368"/>
    <lineage>
        <taxon>Bacteria</taxon>
        <taxon>Bacillati</taxon>
        <taxon>Actinomycetota</taxon>
        <taxon>Actinomycetes</taxon>
        <taxon>Pseudonocardiales</taxon>
        <taxon>Pseudonocardiaceae</taxon>
        <taxon>Pseudonocardia</taxon>
    </lineage>
</organism>
<evidence type="ECO:0000256" key="1">
    <source>
        <dbReference type="ARBA" id="ARBA00007664"/>
    </source>
</evidence>
<dbReference type="InterPro" id="IPR033116">
    <property type="entry name" value="TRYPSIN_SER"/>
</dbReference>
<dbReference type="CDD" id="cd21112">
    <property type="entry name" value="alphaLP-like"/>
    <property type="match status" value="1"/>
</dbReference>
<dbReference type="PROSITE" id="PS00134">
    <property type="entry name" value="TRYPSIN_HIS"/>
    <property type="match status" value="1"/>
</dbReference>
<evidence type="ECO:0000259" key="8">
    <source>
        <dbReference type="Pfam" id="PF00089"/>
    </source>
</evidence>
<feature type="active site" description="Charge relay system" evidence="6">
    <location>
        <position position="320"/>
    </location>
</feature>
<protein>
    <submittedName>
        <fullName evidence="9">Streptogrisin C</fullName>
    </submittedName>
</protein>
<reference evidence="9 10" key="1">
    <citation type="submission" date="2019-02" db="EMBL/GenBank/DDBJ databases">
        <title>Sequencing the genomes of 1000 actinobacteria strains.</title>
        <authorList>
            <person name="Klenk H.-P."/>
        </authorList>
    </citation>
    <scope>NUCLEOTIDE SEQUENCE [LARGE SCALE GENOMIC DNA]</scope>
    <source>
        <strain evidence="9 10">DSM 45779</strain>
    </source>
</reference>
<feature type="active site" description="Charge relay system" evidence="6">
    <location>
        <position position="244"/>
    </location>
</feature>
<evidence type="ECO:0000256" key="4">
    <source>
        <dbReference type="ARBA" id="ARBA00022825"/>
    </source>
</evidence>
<keyword evidence="5 7" id="KW-1015">Disulfide bond</keyword>
<evidence type="ECO:0000256" key="2">
    <source>
        <dbReference type="ARBA" id="ARBA00022670"/>
    </source>
</evidence>
<evidence type="ECO:0000313" key="10">
    <source>
        <dbReference type="Proteomes" id="UP000291591"/>
    </source>
</evidence>
<dbReference type="OrthoDB" id="8781117at2"/>
<keyword evidence="10" id="KW-1185">Reference proteome</keyword>
<accession>A0A4Q7V0Q3</accession>
<dbReference type="InterPro" id="IPR001254">
    <property type="entry name" value="Trypsin_dom"/>
</dbReference>
<dbReference type="Gene3D" id="2.40.10.10">
    <property type="entry name" value="Trypsin-like serine proteases"/>
    <property type="match status" value="2"/>
</dbReference>
<dbReference type="InterPro" id="IPR043504">
    <property type="entry name" value="Peptidase_S1_PA_chymotrypsin"/>
</dbReference>
<dbReference type="AlphaFoldDB" id="A0A4Q7V0Q3"/>
<dbReference type="PROSITE" id="PS00135">
    <property type="entry name" value="TRYPSIN_SER"/>
    <property type="match status" value="1"/>
</dbReference>
<evidence type="ECO:0000256" key="6">
    <source>
        <dbReference type="PIRSR" id="PIRSR001134-1"/>
    </source>
</evidence>
<name>A0A4Q7V0Q3_PSEST</name>
<feature type="disulfide bond" evidence="7">
    <location>
        <begin position="278"/>
        <end position="288"/>
    </location>
</feature>
<dbReference type="Pfam" id="PF00089">
    <property type="entry name" value="Trypsin"/>
    <property type="match status" value="1"/>
</dbReference>